<accession>A0ABN9V667</accession>
<dbReference type="EMBL" id="CAUYUJ010016709">
    <property type="protein sequence ID" value="CAK0868049.1"/>
    <property type="molecule type" value="Genomic_DNA"/>
</dbReference>
<organism evidence="2 3">
    <name type="scientific">Prorocentrum cordatum</name>
    <dbReference type="NCBI Taxonomy" id="2364126"/>
    <lineage>
        <taxon>Eukaryota</taxon>
        <taxon>Sar</taxon>
        <taxon>Alveolata</taxon>
        <taxon>Dinophyceae</taxon>
        <taxon>Prorocentrales</taxon>
        <taxon>Prorocentraceae</taxon>
        <taxon>Prorocentrum</taxon>
    </lineage>
</organism>
<reference evidence="2" key="1">
    <citation type="submission" date="2023-10" db="EMBL/GenBank/DDBJ databases">
        <authorList>
            <person name="Chen Y."/>
            <person name="Shah S."/>
            <person name="Dougan E. K."/>
            <person name="Thang M."/>
            <person name="Chan C."/>
        </authorList>
    </citation>
    <scope>NUCLEOTIDE SEQUENCE [LARGE SCALE GENOMIC DNA]</scope>
</reference>
<name>A0ABN9V667_9DINO</name>
<keyword evidence="3" id="KW-1185">Reference proteome</keyword>
<dbReference type="Proteomes" id="UP001189429">
    <property type="component" value="Unassembled WGS sequence"/>
</dbReference>
<comment type="caution">
    <text evidence="2">The sequence shown here is derived from an EMBL/GenBank/DDBJ whole genome shotgun (WGS) entry which is preliminary data.</text>
</comment>
<evidence type="ECO:0000313" key="2">
    <source>
        <dbReference type="EMBL" id="CAK0868049.1"/>
    </source>
</evidence>
<gene>
    <name evidence="2" type="ORF">PCOR1329_LOCUS54830</name>
</gene>
<feature type="region of interest" description="Disordered" evidence="1">
    <location>
        <begin position="123"/>
        <end position="147"/>
    </location>
</feature>
<sequence length="204" mass="22268">MVSAARLHWIIQELTNGRQGVVKLCSHSDKLIMQICLFPVWQPTMRNSLMISLLHMVQLDIDSASIVDHGHKNSKGDSHIRLVVKPLPVFFGGFSDTPPDMRTAVQEGSERQTHAESIGPVLAHEKDESSSVQLPGEGGATGSGSVAMESEPCAKEETDIDVVRPQRHGKAIVPQQHGEKHTFVPGMAARLVGLKARSPEIVYQ</sequence>
<evidence type="ECO:0000313" key="3">
    <source>
        <dbReference type="Proteomes" id="UP001189429"/>
    </source>
</evidence>
<proteinExistence type="predicted"/>
<protein>
    <submittedName>
        <fullName evidence="2">Uncharacterized protein</fullName>
    </submittedName>
</protein>
<evidence type="ECO:0000256" key="1">
    <source>
        <dbReference type="SAM" id="MobiDB-lite"/>
    </source>
</evidence>